<dbReference type="Pfam" id="PF10021">
    <property type="entry name" value="PARG_cat_microb"/>
    <property type="match status" value="1"/>
</dbReference>
<dbReference type="Proteomes" id="UP000681722">
    <property type="component" value="Unassembled WGS sequence"/>
</dbReference>
<accession>A0A814XMY0</accession>
<dbReference type="Proteomes" id="UP000663829">
    <property type="component" value="Unassembled WGS sequence"/>
</dbReference>
<dbReference type="EMBL" id="CAJNOQ010009139">
    <property type="protein sequence ID" value="CAF1216514.1"/>
    <property type="molecule type" value="Genomic_DNA"/>
</dbReference>
<feature type="non-terminal residue" evidence="2">
    <location>
        <position position="1"/>
    </location>
</feature>
<organism evidence="2 4">
    <name type="scientific">Didymodactylos carnosus</name>
    <dbReference type="NCBI Taxonomy" id="1234261"/>
    <lineage>
        <taxon>Eukaryota</taxon>
        <taxon>Metazoa</taxon>
        <taxon>Spiralia</taxon>
        <taxon>Gnathifera</taxon>
        <taxon>Rotifera</taxon>
        <taxon>Eurotatoria</taxon>
        <taxon>Bdelloidea</taxon>
        <taxon>Philodinida</taxon>
        <taxon>Philodinidae</taxon>
        <taxon>Didymodactylos</taxon>
    </lineage>
</organism>
<feature type="domain" description="Microbial-type PARG catalytic" evidence="1">
    <location>
        <begin position="222"/>
        <end position="309"/>
    </location>
</feature>
<dbReference type="InterPro" id="IPR019261">
    <property type="entry name" value="PARG_cat_microbial"/>
</dbReference>
<keyword evidence="4" id="KW-1185">Reference proteome</keyword>
<dbReference type="PANTHER" id="PTHR35596:SF1">
    <property type="entry name" value="MICROBIAL-TYPE PARG CATALYTIC DOMAIN-CONTAINING PROTEIN"/>
    <property type="match status" value="1"/>
</dbReference>
<evidence type="ECO:0000313" key="2">
    <source>
        <dbReference type="EMBL" id="CAF1216514.1"/>
    </source>
</evidence>
<reference evidence="2" key="1">
    <citation type="submission" date="2021-02" db="EMBL/GenBank/DDBJ databases">
        <authorList>
            <person name="Nowell W R."/>
        </authorList>
    </citation>
    <scope>NUCLEOTIDE SEQUENCE</scope>
</reference>
<dbReference type="Gene3D" id="3.40.220.10">
    <property type="entry name" value="Leucine Aminopeptidase, subunit E, domain 1"/>
    <property type="match status" value="1"/>
</dbReference>
<dbReference type="AlphaFoldDB" id="A0A814XMY0"/>
<evidence type="ECO:0000313" key="4">
    <source>
        <dbReference type="Proteomes" id="UP000663829"/>
    </source>
</evidence>
<protein>
    <recommendedName>
        <fullName evidence="1">Microbial-type PARG catalytic domain-containing protein</fullName>
    </recommendedName>
</protein>
<sequence>AEIKKQINDGLNEIVHISCNINYEHCKICNQEIIVQVCPAPIEGVLRGVNKFKIMSMVSIAFAANDAESLERVNKHGARKVMLKYLLTINSFTDQRLSNLILKCFQTLTNTTQGINWITVQQNYDILKKTDMYKFDLTADKLYGSYWELNIESTITDPKSKQTRKLLNTYRELGFKLEELKVYFNHVQIDNIPYASSSSPGFADQDAQVNMRQFPVSTRKNSGLIHAEKTKLEQAIFKVPLGKQVIVLDFTNDRIPGGSFLYGGTGQEESICYNSDVYRALLDFKYKKFSGGFMIPEYGVLYIKNVTFFHPQQQRLERKIDAIATSCYDSTKKDGLYLLPAKPIENIRKKIRTLIRAAQANSDGNGSNTYLLLGSMGTSANKNDITKIALLFAEELQSPLNRHLRTQQRHTFEQVWLVTTNEENANIFHQCFKHVIDNDTSRSEPEKTA</sequence>
<dbReference type="InterPro" id="IPR043472">
    <property type="entry name" value="Macro_dom-like"/>
</dbReference>
<name>A0A814XMY0_9BILA</name>
<evidence type="ECO:0000259" key="1">
    <source>
        <dbReference type="Pfam" id="PF10021"/>
    </source>
</evidence>
<evidence type="ECO:0000313" key="3">
    <source>
        <dbReference type="EMBL" id="CAF3980299.1"/>
    </source>
</evidence>
<comment type="caution">
    <text evidence="2">The sequence shown here is derived from an EMBL/GenBank/DDBJ whole genome shotgun (WGS) entry which is preliminary data.</text>
</comment>
<dbReference type="OrthoDB" id="9985428at2759"/>
<dbReference type="EMBL" id="CAJOBC010009140">
    <property type="protein sequence ID" value="CAF3980299.1"/>
    <property type="molecule type" value="Genomic_DNA"/>
</dbReference>
<gene>
    <name evidence="2" type="ORF">GPM918_LOCUS24479</name>
    <name evidence="3" type="ORF">SRO942_LOCUS24478</name>
</gene>
<proteinExistence type="predicted"/>
<dbReference type="PANTHER" id="PTHR35596">
    <property type="entry name" value="DUF2263 DOMAIN-CONTAINING PROTEIN"/>
    <property type="match status" value="1"/>
</dbReference>